<dbReference type="InterPro" id="IPR011444">
    <property type="entry name" value="DUF1549"/>
</dbReference>
<dbReference type="PANTHER" id="PTHR35889">
    <property type="entry name" value="CYCLOINULO-OLIGOSACCHARIDE FRUCTANOTRANSFERASE-RELATED"/>
    <property type="match status" value="1"/>
</dbReference>
<dbReference type="Pfam" id="PF02368">
    <property type="entry name" value="Big_2"/>
    <property type="match status" value="1"/>
</dbReference>
<reference evidence="3" key="1">
    <citation type="journal article" date="2020" name="mSystems">
        <title>Genome- and Community-Level Interaction Insights into Carbon Utilization and Element Cycling Functions of Hydrothermarchaeota in Hydrothermal Sediment.</title>
        <authorList>
            <person name="Zhou Z."/>
            <person name="Liu Y."/>
            <person name="Xu W."/>
            <person name="Pan J."/>
            <person name="Luo Z.H."/>
            <person name="Li M."/>
        </authorList>
    </citation>
    <scope>NUCLEOTIDE SEQUENCE [LARGE SCALE GENOMIC DNA]</scope>
    <source>
        <strain evidence="3">SpSt-508</strain>
    </source>
</reference>
<evidence type="ECO:0000256" key="1">
    <source>
        <dbReference type="SAM" id="SignalP"/>
    </source>
</evidence>
<dbReference type="Pfam" id="PF07587">
    <property type="entry name" value="PSD1"/>
    <property type="match status" value="1"/>
</dbReference>
<dbReference type="Pfam" id="PF07583">
    <property type="entry name" value="PSCyt2"/>
    <property type="match status" value="1"/>
</dbReference>
<proteinExistence type="predicted"/>
<dbReference type="AlphaFoldDB" id="A0A7C4LQR4"/>
<feature type="domain" description="BIG2" evidence="2">
    <location>
        <begin position="224"/>
        <end position="306"/>
    </location>
</feature>
<dbReference type="PANTHER" id="PTHR35889:SF3">
    <property type="entry name" value="F-BOX DOMAIN-CONTAINING PROTEIN"/>
    <property type="match status" value="1"/>
</dbReference>
<keyword evidence="1" id="KW-0732">Signal</keyword>
<dbReference type="InterPro" id="IPR022655">
    <property type="entry name" value="DUF1553"/>
</dbReference>
<comment type="caution">
    <text evidence="3">The sequence shown here is derived from an EMBL/GenBank/DDBJ whole genome shotgun (WGS) entry which is preliminary data.</text>
</comment>
<dbReference type="SMART" id="SM00635">
    <property type="entry name" value="BID_2"/>
    <property type="match status" value="1"/>
</dbReference>
<dbReference type="InterPro" id="IPR008964">
    <property type="entry name" value="Invasin/intimin_cell_adhesion"/>
</dbReference>
<feature type="chain" id="PRO_5027664712" evidence="1">
    <location>
        <begin position="20"/>
        <end position="812"/>
    </location>
</feature>
<dbReference type="EMBL" id="DSVQ01000012">
    <property type="protein sequence ID" value="HGT39531.1"/>
    <property type="molecule type" value="Genomic_DNA"/>
</dbReference>
<evidence type="ECO:0000259" key="2">
    <source>
        <dbReference type="SMART" id="SM00635"/>
    </source>
</evidence>
<evidence type="ECO:0000313" key="3">
    <source>
        <dbReference type="EMBL" id="HGT39531.1"/>
    </source>
</evidence>
<organism evidence="3">
    <name type="scientific">Schlesneria paludicola</name>
    <dbReference type="NCBI Taxonomy" id="360056"/>
    <lineage>
        <taxon>Bacteria</taxon>
        <taxon>Pseudomonadati</taxon>
        <taxon>Planctomycetota</taxon>
        <taxon>Planctomycetia</taxon>
        <taxon>Planctomycetales</taxon>
        <taxon>Planctomycetaceae</taxon>
        <taxon>Schlesneria</taxon>
    </lineage>
</organism>
<accession>A0A7C4LQR4</accession>
<dbReference type="InterPro" id="IPR003343">
    <property type="entry name" value="Big_2"/>
</dbReference>
<gene>
    <name evidence="3" type="ORF">ENS64_09760</name>
</gene>
<dbReference type="Gene3D" id="2.60.40.1080">
    <property type="match status" value="1"/>
</dbReference>
<name>A0A7C4LQR4_9PLAN</name>
<dbReference type="SUPFAM" id="SSF49373">
    <property type="entry name" value="Invasin/intimin cell-adhesion fragments"/>
    <property type="match status" value="1"/>
</dbReference>
<protein>
    <submittedName>
        <fullName evidence="3">DUF1553 domain-containing protein</fullName>
    </submittedName>
</protein>
<sequence length="812" mass="90032">MQVRWFVPLLCGGFVIAGAAALAEETPVLTKVWTIPDQLSLHDLRDARSLLVLGSDSSGKIYDLTAEARRTASGPAVAIDRDGFVVPVAQGTAEVVVSAAGFEVRVPVEVLDASTRPVDFVRDVLPFLSKTGCNQGTCHGAQQGRKGFKLSLRGYDPLFDYRALVDDVSGRRFNRAQPAESLMLLKPTQGVPHEGGFLFDEESRAYRTLAQWIAEGCQYSETPRPHRLEVIPRDPLLEQTGQKQQLQVIAHYPDGASRDVTRDAIFESSNFEVATVSAAGQVKAVRRGEASVLVKYEGAYENVTVTVLGARTGFAWTSSPEHNFIDRHVNRKLERLKILPSGLCTDAEFLRRVSLDLIGLPATAEQTRAFLDDPRPSAEKRRAKIEDLLNSAEYVDYWTLKWSDLLLANRKFIREQGVWAFRNWIRRSLAENQPYDQFVFELLTATGESQENPAANYYRIAREPREVMENMTQVFLGTRFVCAQCHDHPFEKWTQTQYFQLSAFFGGVGRKGGPRQEQEVIYDLRTPQPVVHAGTGQPAPAKFPYEVPGIEAAAGELPRVHLARWLTSKDNPYFAKSLVNRYWSYLLGRGIIDPVDDIRLSNPPTNPELLSALTADFIAHGFDRKHLLRTIAQSHTYQRSFSTNEWNQDDDVNYSHATPRRLQAEQLYDAILVATGAPMGVPGAPAGFRASQLPDAAVQVPFLDMFGRAPRESPCECERSSEVSLAQTLTLINGPTVADAIAHPEGLVARLAARQAEPAAAATEIYLSVLNRPPSESEAAQATAYLAQHGVTEGGQDLMWALINSPAFLFNR</sequence>
<feature type="signal peptide" evidence="1">
    <location>
        <begin position="1"/>
        <end position="19"/>
    </location>
</feature>